<feature type="transmembrane region" description="Helical" evidence="1">
    <location>
        <begin position="6"/>
        <end position="30"/>
    </location>
</feature>
<keyword evidence="1" id="KW-0812">Transmembrane</keyword>
<dbReference type="Proteomes" id="UP000681414">
    <property type="component" value="Unassembled WGS sequence"/>
</dbReference>
<proteinExistence type="predicted"/>
<feature type="transmembrane region" description="Helical" evidence="1">
    <location>
        <begin position="74"/>
        <end position="95"/>
    </location>
</feature>
<dbReference type="EMBL" id="JAGYPG010000002">
    <property type="protein sequence ID" value="MBS4195924.1"/>
    <property type="molecule type" value="Genomic_DNA"/>
</dbReference>
<evidence type="ECO:0000313" key="3">
    <source>
        <dbReference type="Proteomes" id="UP000681414"/>
    </source>
</evidence>
<gene>
    <name evidence="2" type="ORF">KHA97_12725</name>
</gene>
<protein>
    <submittedName>
        <fullName evidence="2">Uncharacterized protein</fullName>
    </submittedName>
</protein>
<name>A0A942TGG8_9BACI</name>
<organism evidence="2 3">
    <name type="scientific">Lederbergia citri</name>
    <dbReference type="NCBI Taxonomy" id="2833580"/>
    <lineage>
        <taxon>Bacteria</taxon>
        <taxon>Bacillati</taxon>
        <taxon>Bacillota</taxon>
        <taxon>Bacilli</taxon>
        <taxon>Bacillales</taxon>
        <taxon>Bacillaceae</taxon>
        <taxon>Lederbergia</taxon>
    </lineage>
</organism>
<dbReference type="RefSeq" id="WP_213125099.1">
    <property type="nucleotide sequence ID" value="NZ_JAGYPG010000002.1"/>
</dbReference>
<dbReference type="AlphaFoldDB" id="A0A942TGG8"/>
<keyword evidence="1" id="KW-1133">Transmembrane helix</keyword>
<evidence type="ECO:0000256" key="1">
    <source>
        <dbReference type="SAM" id="Phobius"/>
    </source>
</evidence>
<sequence>MNKKYPILLFLMIILNARLIGVMIVLFFAVSSIGIGGTTSLLLAMQNGSPLGLISFLLGSMTAPLVGLGNENSALPMGIVIVVCQLIALSSYIFLIHRKIKHSTFAKSENFLAYSSIL</sequence>
<reference evidence="2 3" key="1">
    <citation type="submission" date="2021-05" db="EMBL/GenBank/DDBJ databases">
        <title>Novel Bacillus species.</title>
        <authorList>
            <person name="Liu G."/>
        </authorList>
    </citation>
    <scope>NUCLEOTIDE SEQUENCE [LARGE SCALE GENOMIC DNA]</scope>
    <source>
        <strain evidence="3">FJAT-49780</strain>
    </source>
</reference>
<accession>A0A942TGG8</accession>
<evidence type="ECO:0000313" key="2">
    <source>
        <dbReference type="EMBL" id="MBS4195924.1"/>
    </source>
</evidence>
<keyword evidence="1" id="KW-0472">Membrane</keyword>
<comment type="caution">
    <text evidence="2">The sequence shown here is derived from an EMBL/GenBank/DDBJ whole genome shotgun (WGS) entry which is preliminary data.</text>
</comment>
<keyword evidence="3" id="KW-1185">Reference proteome</keyword>